<proteinExistence type="predicted"/>
<gene>
    <name evidence="2" type="ORF">BK742_12170</name>
</gene>
<dbReference type="InterPro" id="IPR001387">
    <property type="entry name" value="Cro/C1-type_HTH"/>
</dbReference>
<evidence type="ECO:0000259" key="1">
    <source>
        <dbReference type="Pfam" id="PF01381"/>
    </source>
</evidence>
<sequence length="75" mass="8614">MKVMKQRKRTKLGRWLDKKGIEQKELQKAAQIGRTTCYRLCNDTQHIPSVPVIRAVVNAIKKIDPSAKSSDFFDV</sequence>
<reference evidence="2 3" key="1">
    <citation type="submission" date="2016-10" db="EMBL/GenBank/DDBJ databases">
        <title>Comparative genomics of Bacillus thuringiensis reveals a path to pathogens against multiple invertebrate hosts.</title>
        <authorList>
            <person name="Zheng J."/>
            <person name="Gao Q."/>
            <person name="Liu H."/>
            <person name="Peng D."/>
            <person name="Ruan L."/>
            <person name="Sun M."/>
        </authorList>
    </citation>
    <scope>NUCLEOTIDE SEQUENCE [LARGE SCALE GENOMIC DNA]</scope>
    <source>
        <strain evidence="2">BGSC 4BX1</strain>
    </source>
</reference>
<feature type="domain" description="HTH cro/C1-type" evidence="1">
    <location>
        <begin position="15"/>
        <end position="61"/>
    </location>
</feature>
<organism evidence="2 3">
    <name type="scientific">Bacillus thuringiensis serovar pingluonsis</name>
    <dbReference type="NCBI Taxonomy" id="180881"/>
    <lineage>
        <taxon>Bacteria</taxon>
        <taxon>Bacillati</taxon>
        <taxon>Bacillota</taxon>
        <taxon>Bacilli</taxon>
        <taxon>Bacillales</taxon>
        <taxon>Bacillaceae</taxon>
        <taxon>Bacillus</taxon>
        <taxon>Bacillus cereus group</taxon>
    </lineage>
</organism>
<dbReference type="EMBL" id="NFDL01000045">
    <property type="protein sequence ID" value="OTY45202.1"/>
    <property type="molecule type" value="Genomic_DNA"/>
</dbReference>
<evidence type="ECO:0000313" key="3">
    <source>
        <dbReference type="Proteomes" id="UP000195089"/>
    </source>
</evidence>
<comment type="caution">
    <text evidence="2">The sequence shown here is derived from an EMBL/GenBank/DDBJ whole genome shotgun (WGS) entry which is preliminary data.</text>
</comment>
<evidence type="ECO:0000313" key="2">
    <source>
        <dbReference type="EMBL" id="OTY45202.1"/>
    </source>
</evidence>
<protein>
    <submittedName>
        <fullName evidence="2">Transcriptional regulator</fullName>
    </submittedName>
</protein>
<dbReference type="AlphaFoldDB" id="A0A243BGG4"/>
<name>A0A243BGG4_BACTU</name>
<dbReference type="Proteomes" id="UP000195089">
    <property type="component" value="Unassembled WGS sequence"/>
</dbReference>
<accession>A0A243BGG4</accession>
<dbReference type="Pfam" id="PF01381">
    <property type="entry name" value="HTH_3"/>
    <property type="match status" value="1"/>
</dbReference>